<sequence length="277" mass="32448">MDFVPFVFVADVLSCLPRRTVISNIVQIGANWSKYAAKRKRTRAVEIIVTSHKYGVYYDFRSGGEHPDLYSWDRKTDDLQEVSLVNYHDGFDNLHPYDQPLDENGKRQILRIIKENSYVLNTLRARKIPAPTEYKNHLQEFVDVVPKALFLEAKTDDLWDKNYFNKAVIGLELGTVVTLPTFHEDYVLESLEYGVLRSFELWLLEGRREFTVRLLQTIDRVYSSGSIRVTPFLKNVIDTNGLYQNEWKVEETDFNVSGYDLIECYCRRKKDKRLDVV</sequence>
<evidence type="ECO:0000313" key="1">
    <source>
        <dbReference type="EMBL" id="KAK0422391.1"/>
    </source>
</evidence>
<name>A0AA39IDH8_9BILA</name>
<keyword evidence="2" id="KW-1185">Reference proteome</keyword>
<proteinExistence type="predicted"/>
<gene>
    <name evidence="1" type="ORF">QR680_007543</name>
</gene>
<organism evidence="1 2">
    <name type="scientific">Steinernema hermaphroditum</name>
    <dbReference type="NCBI Taxonomy" id="289476"/>
    <lineage>
        <taxon>Eukaryota</taxon>
        <taxon>Metazoa</taxon>
        <taxon>Ecdysozoa</taxon>
        <taxon>Nematoda</taxon>
        <taxon>Chromadorea</taxon>
        <taxon>Rhabditida</taxon>
        <taxon>Tylenchina</taxon>
        <taxon>Panagrolaimomorpha</taxon>
        <taxon>Strongyloidoidea</taxon>
        <taxon>Steinernematidae</taxon>
        <taxon>Steinernema</taxon>
    </lineage>
</organism>
<dbReference type="AlphaFoldDB" id="A0AA39IDH8"/>
<reference evidence="1" key="1">
    <citation type="submission" date="2023-06" db="EMBL/GenBank/DDBJ databases">
        <title>Genomic analysis of the entomopathogenic nematode Steinernema hermaphroditum.</title>
        <authorList>
            <person name="Schwarz E.M."/>
            <person name="Heppert J.K."/>
            <person name="Baniya A."/>
            <person name="Schwartz H.T."/>
            <person name="Tan C.-H."/>
            <person name="Antoshechkin I."/>
            <person name="Sternberg P.W."/>
            <person name="Goodrich-Blair H."/>
            <person name="Dillman A.R."/>
        </authorList>
    </citation>
    <scope>NUCLEOTIDE SEQUENCE</scope>
    <source>
        <strain evidence="1">PS9179</strain>
        <tissue evidence="1">Whole animal</tissue>
    </source>
</reference>
<accession>A0AA39IDH8</accession>
<protein>
    <submittedName>
        <fullName evidence="1">Uncharacterized protein</fullName>
    </submittedName>
</protein>
<evidence type="ECO:0000313" key="2">
    <source>
        <dbReference type="Proteomes" id="UP001175271"/>
    </source>
</evidence>
<dbReference type="EMBL" id="JAUCMV010000001">
    <property type="protein sequence ID" value="KAK0422391.1"/>
    <property type="molecule type" value="Genomic_DNA"/>
</dbReference>
<dbReference type="Proteomes" id="UP001175271">
    <property type="component" value="Unassembled WGS sequence"/>
</dbReference>
<comment type="caution">
    <text evidence="1">The sequence shown here is derived from an EMBL/GenBank/DDBJ whole genome shotgun (WGS) entry which is preliminary data.</text>
</comment>